<dbReference type="EMBL" id="JAFBER010000007">
    <property type="protein sequence ID" value="MBM7645252.1"/>
    <property type="molecule type" value="Genomic_DNA"/>
</dbReference>
<evidence type="ECO:0008006" key="4">
    <source>
        <dbReference type="Google" id="ProtNLM"/>
    </source>
</evidence>
<protein>
    <recommendedName>
        <fullName evidence="4">YgaB-like protein</fullName>
    </recommendedName>
</protein>
<evidence type="ECO:0000313" key="3">
    <source>
        <dbReference type="Proteomes" id="UP000808914"/>
    </source>
</evidence>
<evidence type="ECO:0000256" key="1">
    <source>
        <dbReference type="SAM" id="Coils"/>
    </source>
</evidence>
<organism evidence="2 3">
    <name type="scientific">Scopulibacillus daqui</name>
    <dbReference type="NCBI Taxonomy" id="1469162"/>
    <lineage>
        <taxon>Bacteria</taxon>
        <taxon>Bacillati</taxon>
        <taxon>Bacillota</taxon>
        <taxon>Bacilli</taxon>
        <taxon>Bacillales</taxon>
        <taxon>Sporolactobacillaceae</taxon>
        <taxon>Scopulibacillus</taxon>
    </lineage>
</organism>
<proteinExistence type="predicted"/>
<dbReference type="Proteomes" id="UP000808914">
    <property type="component" value="Unassembled WGS sequence"/>
</dbReference>
<keyword evidence="3" id="KW-1185">Reference proteome</keyword>
<comment type="caution">
    <text evidence="2">The sequence shown here is derived from an EMBL/GenBank/DDBJ whole genome shotgun (WGS) entry which is preliminary data.</text>
</comment>
<evidence type="ECO:0000313" key="2">
    <source>
        <dbReference type="EMBL" id="MBM7645252.1"/>
    </source>
</evidence>
<feature type="coiled-coil region" evidence="1">
    <location>
        <begin position="18"/>
        <end position="45"/>
    </location>
</feature>
<gene>
    <name evidence="2" type="ORF">JOD45_001463</name>
</gene>
<name>A0ABS2PYZ0_9BACL</name>
<keyword evidence="1" id="KW-0175">Coiled coil</keyword>
<dbReference type="RefSeq" id="WP_205003179.1">
    <property type="nucleotide sequence ID" value="NZ_JAFBER010000007.1"/>
</dbReference>
<reference evidence="2 3" key="1">
    <citation type="submission" date="2021-01" db="EMBL/GenBank/DDBJ databases">
        <title>Genomic Encyclopedia of Type Strains, Phase IV (KMG-IV): sequencing the most valuable type-strain genomes for metagenomic binning, comparative biology and taxonomic classification.</title>
        <authorList>
            <person name="Goeker M."/>
        </authorList>
    </citation>
    <scope>NUCLEOTIDE SEQUENCE [LARGE SCALE GENOMIC DNA]</scope>
    <source>
        <strain evidence="2 3">DSM 28236</strain>
    </source>
</reference>
<accession>A0ABS2PYZ0</accession>
<sequence>MKTERHEEQIAYGYGLSRKELDVRMDCLEVKMDMLERKISNKADEIVSMQLLHHRQELESIYRMIHQIDEQIRIIDRKLTRFTQANGIFSLTNNERHHLPVLKGIVGS</sequence>